<reference evidence="1 2" key="1">
    <citation type="submission" date="2019-05" db="EMBL/GenBank/DDBJ databases">
        <title>Another draft genome of Portunus trituberculatus and its Hox gene families provides insights of decapod evolution.</title>
        <authorList>
            <person name="Jeong J.-H."/>
            <person name="Song I."/>
            <person name="Kim S."/>
            <person name="Choi T."/>
            <person name="Kim D."/>
            <person name="Ryu S."/>
            <person name="Kim W."/>
        </authorList>
    </citation>
    <scope>NUCLEOTIDE SEQUENCE [LARGE SCALE GENOMIC DNA]</scope>
    <source>
        <tissue evidence="1">Muscle</tissue>
    </source>
</reference>
<dbReference type="AlphaFoldDB" id="A0A5B7F231"/>
<gene>
    <name evidence="1" type="ORF">E2C01_032164</name>
</gene>
<keyword evidence="2" id="KW-1185">Reference proteome</keyword>
<dbReference type="Proteomes" id="UP000324222">
    <property type="component" value="Unassembled WGS sequence"/>
</dbReference>
<evidence type="ECO:0000313" key="1">
    <source>
        <dbReference type="EMBL" id="MPC38654.1"/>
    </source>
</evidence>
<organism evidence="1 2">
    <name type="scientific">Portunus trituberculatus</name>
    <name type="common">Swimming crab</name>
    <name type="synonym">Neptunus trituberculatus</name>
    <dbReference type="NCBI Taxonomy" id="210409"/>
    <lineage>
        <taxon>Eukaryota</taxon>
        <taxon>Metazoa</taxon>
        <taxon>Ecdysozoa</taxon>
        <taxon>Arthropoda</taxon>
        <taxon>Crustacea</taxon>
        <taxon>Multicrustacea</taxon>
        <taxon>Malacostraca</taxon>
        <taxon>Eumalacostraca</taxon>
        <taxon>Eucarida</taxon>
        <taxon>Decapoda</taxon>
        <taxon>Pleocyemata</taxon>
        <taxon>Brachyura</taxon>
        <taxon>Eubrachyura</taxon>
        <taxon>Portunoidea</taxon>
        <taxon>Portunidae</taxon>
        <taxon>Portuninae</taxon>
        <taxon>Portunus</taxon>
    </lineage>
</organism>
<evidence type="ECO:0000313" key="2">
    <source>
        <dbReference type="Proteomes" id="UP000324222"/>
    </source>
</evidence>
<accession>A0A5B7F231</accession>
<protein>
    <submittedName>
        <fullName evidence="1">Uncharacterized protein</fullName>
    </submittedName>
</protein>
<comment type="caution">
    <text evidence="1">The sequence shown here is derived from an EMBL/GenBank/DDBJ whole genome shotgun (WGS) entry which is preliminary data.</text>
</comment>
<proteinExistence type="predicted"/>
<sequence>MDDVSVLLMIHKKIKRNIENSCNKHMKGLGNLRGLKTAKEALVASDTWYVLPEVTRASWMGAGMTLGGTGTTGSRRGGAHGVVVWVDVVVEWAHGVVGWADVVVGWAGVVVEWAHGVVGWVHGVVELAGVVVEWVHEVVAWADEVE</sequence>
<dbReference type="EMBL" id="VSRR010004131">
    <property type="protein sequence ID" value="MPC38654.1"/>
    <property type="molecule type" value="Genomic_DNA"/>
</dbReference>
<name>A0A5B7F231_PORTR</name>